<dbReference type="EMBL" id="AWSU01000080">
    <property type="protein sequence ID" value="ERI79268.1"/>
    <property type="molecule type" value="Genomic_DNA"/>
</dbReference>
<reference evidence="2 3" key="1">
    <citation type="submission" date="2013-07" db="EMBL/GenBank/DDBJ databases">
        <authorList>
            <person name="Weinstock G."/>
            <person name="Sodergren E."/>
            <person name="Wylie T."/>
            <person name="Fulton L."/>
            <person name="Fulton R."/>
            <person name="Fronick C."/>
            <person name="O'Laughlin M."/>
            <person name="Godfrey J."/>
            <person name="Miner T."/>
            <person name="Herter B."/>
            <person name="Appelbaum E."/>
            <person name="Cordes M."/>
            <person name="Lek S."/>
            <person name="Wollam A."/>
            <person name="Pepin K.H."/>
            <person name="Palsikar V.B."/>
            <person name="Mitreva M."/>
            <person name="Wilson R.K."/>
        </authorList>
    </citation>
    <scope>NUCLEOTIDE SEQUENCE [LARGE SCALE GENOMIC DNA]</scope>
    <source>
        <strain evidence="2 3">ATCC 14940</strain>
    </source>
</reference>
<name>A0ABC9U1X9_CLOSY</name>
<evidence type="ECO:0000313" key="3">
    <source>
        <dbReference type="Proteomes" id="UP000016491"/>
    </source>
</evidence>
<dbReference type="AlphaFoldDB" id="A0ABC9U1X9"/>
<dbReference type="RefSeq" id="WP_021641635.1">
    <property type="nucleotide sequence ID" value="NZ_KE992864.1"/>
</dbReference>
<dbReference type="Proteomes" id="UP000016491">
    <property type="component" value="Unassembled WGS sequence"/>
</dbReference>
<dbReference type="Pfam" id="PF04230">
    <property type="entry name" value="PS_pyruv_trans"/>
    <property type="match status" value="1"/>
</dbReference>
<evidence type="ECO:0000313" key="2">
    <source>
        <dbReference type="EMBL" id="ERI79268.1"/>
    </source>
</evidence>
<gene>
    <name evidence="2" type="ORF">CLOSYM_01003</name>
</gene>
<dbReference type="InterPro" id="IPR007345">
    <property type="entry name" value="Polysacch_pyruvyl_Trfase"/>
</dbReference>
<accession>A0ABC9U1X9</accession>
<organism evidence="2 3">
    <name type="scientific">[Clostridium] symbiosum ATCC 14940</name>
    <dbReference type="NCBI Taxonomy" id="411472"/>
    <lineage>
        <taxon>Bacteria</taxon>
        <taxon>Bacillati</taxon>
        <taxon>Bacillota</taxon>
        <taxon>Clostridia</taxon>
        <taxon>Lachnospirales</taxon>
        <taxon>Lachnospiraceae</taxon>
        <taxon>Otoolea</taxon>
    </lineage>
</organism>
<feature type="domain" description="Polysaccharide pyruvyl transferase" evidence="1">
    <location>
        <begin position="14"/>
        <end position="332"/>
    </location>
</feature>
<evidence type="ECO:0000259" key="1">
    <source>
        <dbReference type="Pfam" id="PF04230"/>
    </source>
</evidence>
<comment type="caution">
    <text evidence="2">The sequence shown here is derived from an EMBL/GenBank/DDBJ whole genome shotgun (WGS) entry which is preliminary data.</text>
</comment>
<proteinExistence type="predicted"/>
<protein>
    <recommendedName>
        <fullName evidence="1">Polysaccharide pyruvyl transferase domain-containing protein</fullName>
    </recommendedName>
</protein>
<sequence length="420" mass="49213">MIRVGILTFHKSINYGAFMQSYSLAKRLEKDFANCQIEIIDYMTRRMHDNYSKNKWIYSFSYMKTIKKNGWLKVIKVSLSRVYNSFFKKNFWIKRISLINAFERDWGELPLTQKTIISDDYNKVFCELKDKYDILITGSDCVWEFLNYPFPNVYFLNDDIASYHVSYAATSDRMNVNEVSEKEANYIREALERYSYIGIRDTATQNFLSGLNCRKQLYHNCDPTIFLQMNLLSDYRTKAKKKLALHGISFSKKIIFIMGTEEIGQMVRDIFGTVYQLVSVYSANRYTDVFLDDLTPLEWSQVFSFGELTYSNYFHGTILSLKNLTPCLFFDYAISFDEGDKTKGKDLLDRLGLNFLYHKRTDIKNCRKQISELSNSLLENPIKDKISEGLVRESLSYNSFKEYMSSAIQNLTGESIIENN</sequence>